<comment type="subcellular location">
    <subcellularLocation>
        <location evidence="1">Membrane</location>
        <topology evidence="1">Multi-pass membrane protein</topology>
    </subcellularLocation>
</comment>
<keyword evidence="5 11" id="KW-1133">Transmembrane helix</keyword>
<evidence type="ECO:0000259" key="12">
    <source>
        <dbReference type="SMART" id="SM00756"/>
    </source>
</evidence>
<name>A0ABT0I9C5_9ACTN</name>
<keyword evidence="9" id="KW-0676">Redox-active center</keyword>
<feature type="region of interest" description="Disordered" evidence="10">
    <location>
        <begin position="1"/>
        <end position="30"/>
    </location>
</feature>
<keyword evidence="3 11" id="KW-0812">Transmembrane</keyword>
<feature type="transmembrane region" description="Helical" evidence="11">
    <location>
        <begin position="101"/>
        <end position="119"/>
    </location>
</feature>
<protein>
    <submittedName>
        <fullName evidence="13">Vitamin K epoxide reductase family protein</fullName>
    </submittedName>
</protein>
<sequence length="223" mass="24045">MTMTRVENEAAPGPAANTGRTDGPDGPDGSRGAVGAGRAFAWMLVVTGAAGLLAAWVITLDKFKLLQDPGFTPGCSLNPVVSCGSVMQSDQATVFGFPNPMLGLAAYAVVMGIGLALLAGARFRPWFWLGLNAGTLFGVGFCTWLQYQSLYEINALCLWCSLAWVATIVMFWSVTSHNIRHHLLPAPAGVRSFAREFTWVPPVLHIGVIGMLILTRWWDFWTG</sequence>
<evidence type="ECO:0000256" key="3">
    <source>
        <dbReference type="ARBA" id="ARBA00022692"/>
    </source>
</evidence>
<reference evidence="13 14" key="1">
    <citation type="submission" date="2022-04" db="EMBL/GenBank/DDBJ databases">
        <title>Streptomyces sp. nov. LCR6-01 isolated from Lichen of Dirinaria sp.</title>
        <authorList>
            <person name="Kanchanasin P."/>
            <person name="Tanasupawat S."/>
            <person name="Phongsopitanun W."/>
        </authorList>
    </citation>
    <scope>NUCLEOTIDE SEQUENCE [LARGE SCALE GENOMIC DNA]</scope>
    <source>
        <strain evidence="13 14">LCR6-01</strain>
    </source>
</reference>
<evidence type="ECO:0000256" key="2">
    <source>
        <dbReference type="ARBA" id="ARBA00006214"/>
    </source>
</evidence>
<dbReference type="Proteomes" id="UP001522868">
    <property type="component" value="Unassembled WGS sequence"/>
</dbReference>
<feature type="transmembrane region" description="Helical" evidence="11">
    <location>
        <begin position="153"/>
        <end position="175"/>
    </location>
</feature>
<proteinExistence type="inferred from homology"/>
<organism evidence="13 14">
    <name type="scientific">Streptomyces lichenis</name>
    <dbReference type="NCBI Taxonomy" id="2306967"/>
    <lineage>
        <taxon>Bacteria</taxon>
        <taxon>Bacillati</taxon>
        <taxon>Actinomycetota</taxon>
        <taxon>Actinomycetes</taxon>
        <taxon>Kitasatosporales</taxon>
        <taxon>Streptomycetaceae</taxon>
        <taxon>Streptomyces</taxon>
    </lineage>
</organism>
<dbReference type="CDD" id="cd12922">
    <property type="entry name" value="VKOR_5"/>
    <property type="match status" value="1"/>
</dbReference>
<accession>A0ABT0I9C5</accession>
<dbReference type="RefSeq" id="WP_248633366.1">
    <property type="nucleotide sequence ID" value="NZ_JALPTH010000008.1"/>
</dbReference>
<comment type="similarity">
    <text evidence="2">Belongs to the VKOR family.</text>
</comment>
<keyword evidence="14" id="KW-1185">Reference proteome</keyword>
<dbReference type="Pfam" id="PF07884">
    <property type="entry name" value="VKOR"/>
    <property type="match status" value="1"/>
</dbReference>
<dbReference type="InterPro" id="IPR038354">
    <property type="entry name" value="VKOR_sf"/>
</dbReference>
<evidence type="ECO:0000256" key="8">
    <source>
        <dbReference type="ARBA" id="ARBA00023157"/>
    </source>
</evidence>
<evidence type="ECO:0000256" key="5">
    <source>
        <dbReference type="ARBA" id="ARBA00022989"/>
    </source>
</evidence>
<feature type="domain" description="Vitamin K epoxide reductase" evidence="12">
    <location>
        <begin position="37"/>
        <end position="178"/>
    </location>
</feature>
<evidence type="ECO:0000256" key="9">
    <source>
        <dbReference type="ARBA" id="ARBA00023284"/>
    </source>
</evidence>
<keyword evidence="4" id="KW-0874">Quinone</keyword>
<evidence type="ECO:0000313" key="14">
    <source>
        <dbReference type="Proteomes" id="UP001522868"/>
    </source>
</evidence>
<dbReference type="Gene3D" id="1.20.1440.130">
    <property type="entry name" value="VKOR domain"/>
    <property type="match status" value="1"/>
</dbReference>
<dbReference type="EMBL" id="JALPTH010000008">
    <property type="protein sequence ID" value="MCK8677929.1"/>
    <property type="molecule type" value="Genomic_DNA"/>
</dbReference>
<evidence type="ECO:0000256" key="10">
    <source>
        <dbReference type="SAM" id="MobiDB-lite"/>
    </source>
</evidence>
<gene>
    <name evidence="13" type="ORF">M1O15_11080</name>
</gene>
<feature type="transmembrane region" description="Helical" evidence="11">
    <location>
        <begin position="196"/>
        <end position="218"/>
    </location>
</feature>
<comment type="caution">
    <text evidence="13">The sequence shown here is derived from an EMBL/GenBank/DDBJ whole genome shotgun (WGS) entry which is preliminary data.</text>
</comment>
<evidence type="ECO:0000256" key="7">
    <source>
        <dbReference type="ARBA" id="ARBA00023136"/>
    </source>
</evidence>
<keyword evidence="8" id="KW-1015">Disulfide bond</keyword>
<evidence type="ECO:0000313" key="13">
    <source>
        <dbReference type="EMBL" id="MCK8677929.1"/>
    </source>
</evidence>
<feature type="transmembrane region" description="Helical" evidence="11">
    <location>
        <begin position="126"/>
        <end position="147"/>
    </location>
</feature>
<evidence type="ECO:0000256" key="11">
    <source>
        <dbReference type="SAM" id="Phobius"/>
    </source>
</evidence>
<evidence type="ECO:0000256" key="4">
    <source>
        <dbReference type="ARBA" id="ARBA00022719"/>
    </source>
</evidence>
<dbReference type="InterPro" id="IPR041714">
    <property type="entry name" value="VKOR_Actinobacteria"/>
</dbReference>
<dbReference type="SMART" id="SM00756">
    <property type="entry name" value="VKc"/>
    <property type="match status" value="1"/>
</dbReference>
<dbReference type="InterPro" id="IPR012932">
    <property type="entry name" value="VKOR"/>
</dbReference>
<feature type="transmembrane region" description="Helical" evidence="11">
    <location>
        <begin position="39"/>
        <end position="58"/>
    </location>
</feature>
<evidence type="ECO:0000256" key="6">
    <source>
        <dbReference type="ARBA" id="ARBA00023002"/>
    </source>
</evidence>
<evidence type="ECO:0000256" key="1">
    <source>
        <dbReference type="ARBA" id="ARBA00004141"/>
    </source>
</evidence>
<keyword evidence="7 11" id="KW-0472">Membrane</keyword>
<keyword evidence="6" id="KW-0560">Oxidoreductase</keyword>